<gene>
    <name evidence="6" type="ORF">GRI47_01000</name>
</gene>
<feature type="transmembrane region" description="Helical" evidence="5">
    <location>
        <begin position="219"/>
        <end position="246"/>
    </location>
</feature>
<accession>A0A844Y5K5</accession>
<evidence type="ECO:0000313" key="7">
    <source>
        <dbReference type="Proteomes" id="UP000430272"/>
    </source>
</evidence>
<feature type="transmembrane region" description="Helical" evidence="5">
    <location>
        <begin position="339"/>
        <end position="361"/>
    </location>
</feature>
<feature type="transmembrane region" description="Helical" evidence="5">
    <location>
        <begin position="266"/>
        <end position="295"/>
    </location>
</feature>
<dbReference type="Proteomes" id="UP000430272">
    <property type="component" value="Unassembled WGS sequence"/>
</dbReference>
<evidence type="ECO:0000256" key="2">
    <source>
        <dbReference type="ARBA" id="ARBA00022692"/>
    </source>
</evidence>
<dbReference type="GO" id="GO:0005384">
    <property type="term" value="F:manganese ion transmembrane transporter activity"/>
    <property type="evidence" value="ECO:0007669"/>
    <property type="project" value="TreeGrafter"/>
</dbReference>
<name>A0A844Y5K5_9SPHN</name>
<dbReference type="EMBL" id="WTYD01000001">
    <property type="protein sequence ID" value="MXO52583.1"/>
    <property type="molecule type" value="Genomic_DNA"/>
</dbReference>
<organism evidence="6 7">
    <name type="scientific">Qipengyuania pelagi</name>
    <dbReference type="NCBI Taxonomy" id="994320"/>
    <lineage>
        <taxon>Bacteria</taxon>
        <taxon>Pseudomonadati</taxon>
        <taxon>Pseudomonadota</taxon>
        <taxon>Alphaproteobacteria</taxon>
        <taxon>Sphingomonadales</taxon>
        <taxon>Erythrobacteraceae</taxon>
        <taxon>Qipengyuania</taxon>
    </lineage>
</organism>
<feature type="transmembrane region" description="Helical" evidence="5">
    <location>
        <begin position="373"/>
        <end position="397"/>
    </location>
</feature>
<feature type="transmembrane region" description="Helical" evidence="5">
    <location>
        <begin position="31"/>
        <end position="49"/>
    </location>
</feature>
<dbReference type="AlphaFoldDB" id="A0A844Y5K5"/>
<keyword evidence="3 5" id="KW-1133">Transmembrane helix</keyword>
<dbReference type="GO" id="GO:0005886">
    <property type="term" value="C:plasma membrane"/>
    <property type="evidence" value="ECO:0007669"/>
    <property type="project" value="TreeGrafter"/>
</dbReference>
<dbReference type="PANTHER" id="PTHR11706">
    <property type="entry name" value="SOLUTE CARRIER PROTEIN FAMILY 11 MEMBER"/>
    <property type="match status" value="1"/>
</dbReference>
<evidence type="ECO:0000313" key="6">
    <source>
        <dbReference type="EMBL" id="MXO52583.1"/>
    </source>
</evidence>
<feature type="transmembrane region" description="Helical" evidence="5">
    <location>
        <begin position="177"/>
        <end position="198"/>
    </location>
</feature>
<sequence length="401" mass="43259">MWRHLGPGIVVAATGVGAGDLVATLIAGSRFGYALLWAAVVGCIVKIALSEGSARYHLATGSTILAGWRSLGRWTSWYFGVYVIIWGFIYGATAMSATALPLTALFPEISLRVWAVLAGIFGFLFVWFNRYETFELVMKVLVGTMFVIMVGLAILVAPSLPDLAGGMTFTLPEDSLLYTLGLIGGVGGTITTAAYGYWTQAKGWKGLPWFPMMRVDNTVAYAVTGIFVVAMLIVGAELLYSAGIALEDSDKGLLGLSDVLSERFGPTIAVLFLIGFAATSVSSLLGVWQGMSLFFSDWWYQLKGRGEGGHENSKAYRFYLAWLTFPPMLLLFADRPFLLVIIYGAFGALFMPFLAITLMMLNNSERLPAEARNGVVANVTLAGSAILFIVLAVQQIAKLVA</sequence>
<dbReference type="OrthoDB" id="9787548at2"/>
<comment type="caution">
    <text evidence="6">The sequence shown here is derived from an EMBL/GenBank/DDBJ whole genome shotgun (WGS) entry which is preliminary data.</text>
</comment>
<keyword evidence="7" id="KW-1185">Reference proteome</keyword>
<evidence type="ECO:0000256" key="4">
    <source>
        <dbReference type="ARBA" id="ARBA00023136"/>
    </source>
</evidence>
<feature type="transmembrane region" description="Helical" evidence="5">
    <location>
        <begin position="109"/>
        <end position="128"/>
    </location>
</feature>
<evidence type="ECO:0000256" key="1">
    <source>
        <dbReference type="ARBA" id="ARBA00004141"/>
    </source>
</evidence>
<protein>
    <submittedName>
        <fullName evidence="6">Divalent metal cation transporter</fullName>
    </submittedName>
</protein>
<keyword evidence="2 5" id="KW-0812">Transmembrane</keyword>
<evidence type="ECO:0000256" key="5">
    <source>
        <dbReference type="SAM" id="Phobius"/>
    </source>
</evidence>
<dbReference type="InterPro" id="IPR001046">
    <property type="entry name" value="NRAMP_fam"/>
</dbReference>
<feature type="transmembrane region" description="Helical" evidence="5">
    <location>
        <begin position="77"/>
        <end position="97"/>
    </location>
</feature>
<dbReference type="Pfam" id="PF01566">
    <property type="entry name" value="Nramp"/>
    <property type="match status" value="1"/>
</dbReference>
<dbReference type="NCBIfam" id="NF037982">
    <property type="entry name" value="Nramp_1"/>
    <property type="match status" value="2"/>
</dbReference>
<evidence type="ECO:0000256" key="3">
    <source>
        <dbReference type="ARBA" id="ARBA00022989"/>
    </source>
</evidence>
<proteinExistence type="predicted"/>
<feature type="transmembrane region" description="Helical" evidence="5">
    <location>
        <begin position="140"/>
        <end position="157"/>
    </location>
</feature>
<dbReference type="GO" id="GO:0015086">
    <property type="term" value="F:cadmium ion transmembrane transporter activity"/>
    <property type="evidence" value="ECO:0007669"/>
    <property type="project" value="TreeGrafter"/>
</dbReference>
<dbReference type="PANTHER" id="PTHR11706:SF3">
    <property type="entry name" value="METAL ION TRANSPORT PROTEIN"/>
    <property type="match status" value="1"/>
</dbReference>
<comment type="subcellular location">
    <subcellularLocation>
        <location evidence="1">Membrane</location>
        <topology evidence="1">Multi-pass membrane protein</topology>
    </subcellularLocation>
</comment>
<dbReference type="GO" id="GO:0034755">
    <property type="term" value="P:iron ion transmembrane transport"/>
    <property type="evidence" value="ECO:0007669"/>
    <property type="project" value="TreeGrafter"/>
</dbReference>
<keyword evidence="4 5" id="KW-0472">Membrane</keyword>
<reference evidence="6 7" key="1">
    <citation type="submission" date="2019-12" db="EMBL/GenBank/DDBJ databases">
        <title>Genomic-based taxomic classification of the family Erythrobacteraceae.</title>
        <authorList>
            <person name="Xu L."/>
        </authorList>
    </citation>
    <scope>NUCLEOTIDE SEQUENCE [LARGE SCALE GENOMIC DNA]</scope>
    <source>
        <strain evidence="6 7">JCM 17468</strain>
    </source>
</reference>